<dbReference type="GO" id="GO:0004169">
    <property type="term" value="F:dolichyl-phosphate-mannose-protein mannosyltransferase activity"/>
    <property type="evidence" value="ECO:0007669"/>
    <property type="project" value="UniProtKB-EC"/>
</dbReference>
<feature type="compositionally biased region" description="Polar residues" evidence="15">
    <location>
        <begin position="27"/>
        <end position="40"/>
    </location>
</feature>
<keyword evidence="6" id="KW-0808">Transferase</keyword>
<dbReference type="KEGG" id="lak:106171919"/>
<evidence type="ECO:0000313" key="18">
    <source>
        <dbReference type="Proteomes" id="UP000085678"/>
    </source>
</evidence>
<evidence type="ECO:0000256" key="1">
    <source>
        <dbReference type="ARBA" id="ARBA00004477"/>
    </source>
</evidence>
<feature type="domain" description="MIR" evidence="17">
    <location>
        <begin position="407"/>
        <end position="463"/>
    </location>
</feature>
<dbReference type="STRING" id="7574.A0A1S3JDE1"/>
<evidence type="ECO:0000256" key="12">
    <source>
        <dbReference type="ARBA" id="ARBA00039583"/>
    </source>
</evidence>
<dbReference type="FunCoup" id="A0A1S3JDE1">
    <property type="interactions" value="588"/>
</dbReference>
<evidence type="ECO:0000256" key="7">
    <source>
        <dbReference type="ARBA" id="ARBA00022692"/>
    </source>
</evidence>
<comment type="catalytic activity">
    <reaction evidence="13">
        <text>a di-trans,poly-cis-dolichyl beta-D-mannosyl phosphate + L-threonyl-[protein] = 3-O-(alpha-D-mannosyl)-L-threonyl-[protein] + a di-trans,poly-cis-dolichyl phosphate + H(+)</text>
        <dbReference type="Rhea" id="RHEA:53396"/>
        <dbReference type="Rhea" id="RHEA-COMP:11060"/>
        <dbReference type="Rhea" id="RHEA-COMP:13547"/>
        <dbReference type="Rhea" id="RHEA-COMP:19498"/>
        <dbReference type="Rhea" id="RHEA-COMP:19501"/>
        <dbReference type="ChEBI" id="CHEBI:15378"/>
        <dbReference type="ChEBI" id="CHEBI:30013"/>
        <dbReference type="ChEBI" id="CHEBI:57683"/>
        <dbReference type="ChEBI" id="CHEBI:58211"/>
        <dbReference type="ChEBI" id="CHEBI:137323"/>
        <dbReference type="EC" id="2.4.1.109"/>
    </reaction>
</comment>
<dbReference type="SMART" id="SM00472">
    <property type="entry name" value="MIR"/>
    <property type="match status" value="3"/>
</dbReference>
<feature type="domain" description="MIR" evidence="17">
    <location>
        <begin position="468"/>
        <end position="524"/>
    </location>
</feature>
<dbReference type="Pfam" id="PF16192">
    <property type="entry name" value="PMT_4TMC"/>
    <property type="match status" value="1"/>
</dbReference>
<dbReference type="GeneID" id="106171919"/>
<evidence type="ECO:0000256" key="15">
    <source>
        <dbReference type="SAM" id="MobiDB-lite"/>
    </source>
</evidence>
<keyword evidence="18" id="KW-1185">Reference proteome</keyword>
<feature type="transmembrane region" description="Helical" evidence="16">
    <location>
        <begin position="667"/>
        <end position="688"/>
    </location>
</feature>
<comment type="catalytic activity">
    <reaction evidence="14">
        <text>a di-trans,poly-cis-dolichyl beta-D-mannosyl phosphate + L-seryl-[protein] = 3-O-(alpha-D-mannosyl)-L-seryl-[protein] + a di-trans,poly-cis-dolichyl phosphate + H(+)</text>
        <dbReference type="Rhea" id="RHEA:17377"/>
        <dbReference type="Rhea" id="RHEA-COMP:9863"/>
        <dbReference type="Rhea" id="RHEA-COMP:13546"/>
        <dbReference type="Rhea" id="RHEA-COMP:19498"/>
        <dbReference type="Rhea" id="RHEA-COMP:19501"/>
        <dbReference type="ChEBI" id="CHEBI:15378"/>
        <dbReference type="ChEBI" id="CHEBI:29999"/>
        <dbReference type="ChEBI" id="CHEBI:57683"/>
        <dbReference type="ChEBI" id="CHEBI:58211"/>
        <dbReference type="ChEBI" id="CHEBI:137321"/>
        <dbReference type="EC" id="2.4.1.109"/>
    </reaction>
</comment>
<dbReference type="EC" id="2.4.1.109" evidence="4"/>
<comment type="similarity">
    <text evidence="3">Belongs to the glycosyltransferase 39 family.</text>
</comment>
<comment type="pathway">
    <text evidence="2">Protein modification; protein glycosylation.</text>
</comment>
<evidence type="ECO:0000256" key="6">
    <source>
        <dbReference type="ARBA" id="ARBA00022679"/>
    </source>
</evidence>
<evidence type="ECO:0000256" key="2">
    <source>
        <dbReference type="ARBA" id="ARBA00004922"/>
    </source>
</evidence>
<evidence type="ECO:0000313" key="19">
    <source>
        <dbReference type="RefSeq" id="XP_013407904.1"/>
    </source>
</evidence>
<evidence type="ECO:0000256" key="14">
    <source>
        <dbReference type="ARBA" id="ARBA00045102"/>
    </source>
</evidence>
<feature type="transmembrane region" description="Helical" evidence="16">
    <location>
        <begin position="637"/>
        <end position="655"/>
    </location>
</feature>
<dbReference type="Proteomes" id="UP000085678">
    <property type="component" value="Unplaced"/>
</dbReference>
<feature type="transmembrane region" description="Helical" evidence="16">
    <location>
        <begin position="149"/>
        <end position="171"/>
    </location>
</feature>
<dbReference type="Gene3D" id="2.80.10.50">
    <property type="match status" value="1"/>
</dbReference>
<evidence type="ECO:0000256" key="8">
    <source>
        <dbReference type="ARBA" id="ARBA00022737"/>
    </source>
</evidence>
<dbReference type="InterPro" id="IPR016093">
    <property type="entry name" value="MIR_motif"/>
</dbReference>
<evidence type="ECO:0000256" key="16">
    <source>
        <dbReference type="SAM" id="Phobius"/>
    </source>
</evidence>
<keyword evidence="8" id="KW-0677">Repeat</keyword>
<protein>
    <recommendedName>
        <fullName evidence="12">Protein O-mannosyl-transferase 2</fullName>
        <ecNumber evidence="4">2.4.1.109</ecNumber>
    </recommendedName>
</protein>
<feature type="domain" description="MIR" evidence="17">
    <location>
        <begin position="341"/>
        <end position="397"/>
    </location>
</feature>
<dbReference type="InterPro" id="IPR003342">
    <property type="entry name" value="ArnT-like_N"/>
</dbReference>
<dbReference type="PROSITE" id="PS50919">
    <property type="entry name" value="MIR"/>
    <property type="match status" value="3"/>
</dbReference>
<comment type="subcellular location">
    <subcellularLocation>
        <location evidence="1">Endoplasmic reticulum membrane</location>
        <topology evidence="1">Multi-pass membrane protein</topology>
    </subcellularLocation>
</comment>
<dbReference type="OrthoDB" id="5561486at2759"/>
<feature type="region of interest" description="Disordered" evidence="15">
    <location>
        <begin position="1"/>
        <end position="40"/>
    </location>
</feature>
<dbReference type="PANTHER" id="PTHR10050">
    <property type="entry name" value="DOLICHYL-PHOSPHATE-MANNOSE--PROTEIN MANNOSYLTRANSFERASE"/>
    <property type="match status" value="1"/>
</dbReference>
<dbReference type="CDD" id="cd23282">
    <property type="entry name" value="beta-trefoil_MIR_POMT2"/>
    <property type="match status" value="1"/>
</dbReference>
<feature type="transmembrane region" description="Helical" evidence="16">
    <location>
        <begin position="201"/>
        <end position="220"/>
    </location>
</feature>
<feature type="transmembrane region" description="Helical" evidence="16">
    <location>
        <begin position="286"/>
        <end position="307"/>
    </location>
</feature>
<sequence length="749" mass="84922">MSEKTDIKPPKGKRQKGNRGEEDNVETDTQASSTESKTTTLGQHERGLFWKTPLDLEVNKAKWWMVFGSLVVAAFVTRLHKIELPRHICWDETHFGKMGSYYINRTFFFDVHPPLGKMLIGLSGKLTGYNGEFSFEKPGMTYPPDINYVGMRIFCALLGVSLIPLGFGIVWELTHSIIASIIAGLFILFDTGTLILSRYILLDPIMMFFILASTYCYVKFYSYNASSFSPQWWLWLTLTGTSLACAISVKFVGLFVILLVGFSTIKELWDLLGNKENSIVLLVKHFLARAVCLIILPIILYIILFGIHLKILNETGTGDGFYSSAFQSTLKGNKLHGASMPEDVAYGSTITVKNSQTGGAYLHSHFHLYPEGIGAKQQQVTAYSHKDDNNLWIVMKENVNSKIEDPVEYVRHGDVVRLMHVATTRNLHSHKEKAPLTQRHHQVTCYGMNGTGDYHDNFQVEIVGGVPGEVVKAVKKKFTLRHLGQNCAVTQTERKLPKWGWDQMEVTCNPHAIDVKSYWNVEEVRDSRLPSVSFANHAPNFIQKFIESHIVMGKGNRGLKPKEDEATSQPWQWPLDWSGQSFSGGKFRVLLLGNPILFWGNLILMAVFIMLFIYDGVKSKRGTTQPQEIRDYRSSRFSACMWLIGGWGLHYIPFWTMGRVLYFHHYFPAYLFNAMFSAVVIEYGLTCIRLCFSKHIAMNVYHTALGVILAGIFYSFYLFSPLAYGTSGPTALDVNATMYGLKWLDTWDF</sequence>
<organism evidence="18 19">
    <name type="scientific">Lingula anatina</name>
    <name type="common">Brachiopod</name>
    <name type="synonym">Lingula unguis</name>
    <dbReference type="NCBI Taxonomy" id="7574"/>
    <lineage>
        <taxon>Eukaryota</taxon>
        <taxon>Metazoa</taxon>
        <taxon>Spiralia</taxon>
        <taxon>Lophotrochozoa</taxon>
        <taxon>Brachiopoda</taxon>
        <taxon>Linguliformea</taxon>
        <taxon>Lingulata</taxon>
        <taxon>Lingulida</taxon>
        <taxon>Linguloidea</taxon>
        <taxon>Lingulidae</taxon>
        <taxon>Lingula</taxon>
    </lineage>
</organism>
<evidence type="ECO:0000256" key="11">
    <source>
        <dbReference type="ARBA" id="ARBA00023136"/>
    </source>
</evidence>
<dbReference type="RefSeq" id="XP_013407904.1">
    <property type="nucleotide sequence ID" value="XM_013552450.1"/>
</dbReference>
<dbReference type="AlphaFoldDB" id="A0A1S3JDE1"/>
<dbReference type="InParanoid" id="A0A1S3JDE1"/>
<dbReference type="PANTHER" id="PTHR10050:SF46">
    <property type="entry name" value="PROTEIN O-MANNOSYL-TRANSFERASE 2"/>
    <property type="match status" value="1"/>
</dbReference>
<evidence type="ECO:0000256" key="3">
    <source>
        <dbReference type="ARBA" id="ARBA00007222"/>
    </source>
</evidence>
<dbReference type="Pfam" id="PF02366">
    <property type="entry name" value="PMT"/>
    <property type="match status" value="1"/>
</dbReference>
<feature type="transmembrane region" description="Helical" evidence="16">
    <location>
        <begin position="232"/>
        <end position="265"/>
    </location>
</feature>
<name>A0A1S3JDE1_LINAN</name>
<feature type="transmembrane region" description="Helical" evidence="16">
    <location>
        <begin position="700"/>
        <end position="719"/>
    </location>
</feature>
<dbReference type="InterPro" id="IPR036300">
    <property type="entry name" value="MIR_dom_sf"/>
</dbReference>
<dbReference type="InterPro" id="IPR032421">
    <property type="entry name" value="PMT_4TMC"/>
</dbReference>
<dbReference type="SUPFAM" id="SSF82109">
    <property type="entry name" value="MIR domain"/>
    <property type="match status" value="1"/>
</dbReference>
<evidence type="ECO:0000256" key="5">
    <source>
        <dbReference type="ARBA" id="ARBA00022676"/>
    </source>
</evidence>
<proteinExistence type="inferred from homology"/>
<keyword evidence="7 16" id="KW-0812">Transmembrane</keyword>
<reference evidence="19" key="1">
    <citation type="submission" date="2025-08" db="UniProtKB">
        <authorList>
            <consortium name="RefSeq"/>
        </authorList>
    </citation>
    <scope>IDENTIFICATION</scope>
    <source>
        <tissue evidence="19">Gonads</tissue>
    </source>
</reference>
<keyword evidence="10 16" id="KW-1133">Transmembrane helix</keyword>
<accession>A0A1S3JDE1</accession>
<feature type="transmembrane region" description="Helical" evidence="16">
    <location>
        <begin position="177"/>
        <end position="196"/>
    </location>
</feature>
<evidence type="ECO:0000256" key="13">
    <source>
        <dbReference type="ARBA" id="ARBA00045085"/>
    </source>
</evidence>
<feature type="transmembrane region" description="Helical" evidence="16">
    <location>
        <begin position="596"/>
        <end position="617"/>
    </location>
</feature>
<keyword evidence="11 16" id="KW-0472">Membrane</keyword>
<dbReference type="InterPro" id="IPR027005">
    <property type="entry name" value="PMT-like"/>
</dbReference>
<keyword evidence="9" id="KW-0256">Endoplasmic reticulum</keyword>
<dbReference type="UniPathway" id="UPA00378"/>
<evidence type="ECO:0000256" key="4">
    <source>
        <dbReference type="ARBA" id="ARBA00012839"/>
    </source>
</evidence>
<dbReference type="Pfam" id="PF02815">
    <property type="entry name" value="MIR"/>
    <property type="match status" value="1"/>
</dbReference>
<dbReference type="GO" id="GO:0005789">
    <property type="term" value="C:endoplasmic reticulum membrane"/>
    <property type="evidence" value="ECO:0007669"/>
    <property type="project" value="UniProtKB-SubCell"/>
</dbReference>
<evidence type="ECO:0000259" key="17">
    <source>
        <dbReference type="PROSITE" id="PS50919"/>
    </source>
</evidence>
<evidence type="ECO:0000256" key="10">
    <source>
        <dbReference type="ARBA" id="ARBA00022989"/>
    </source>
</evidence>
<gene>
    <name evidence="19" type="primary">LOC106171919</name>
</gene>
<evidence type="ECO:0000256" key="9">
    <source>
        <dbReference type="ARBA" id="ARBA00022824"/>
    </source>
</evidence>
<keyword evidence="5" id="KW-0328">Glycosyltransferase</keyword>